<feature type="chain" id="PRO_5017302198" evidence="8">
    <location>
        <begin position="27"/>
        <end position="813"/>
    </location>
</feature>
<dbReference type="AlphaFoldDB" id="W5KLG0"/>
<name>W5KLG0_ASTMX</name>
<reference evidence="11" key="2">
    <citation type="journal article" date="2014" name="Nat. Commun.">
        <title>The cavefish genome reveals candidate genes for eye loss.</title>
        <authorList>
            <person name="McGaugh S.E."/>
            <person name="Gross J.B."/>
            <person name="Aken B."/>
            <person name="Blin M."/>
            <person name="Borowsky R."/>
            <person name="Chalopin D."/>
            <person name="Hinaux H."/>
            <person name="Jeffery W.R."/>
            <person name="Keene A."/>
            <person name="Ma L."/>
            <person name="Minx P."/>
            <person name="Murphy D."/>
            <person name="O'Quin K.E."/>
            <person name="Retaux S."/>
            <person name="Rohner N."/>
            <person name="Searle S.M."/>
            <person name="Stahl B.A."/>
            <person name="Tabin C."/>
            <person name="Volff J.N."/>
            <person name="Yoshizawa M."/>
            <person name="Warren W.C."/>
        </authorList>
    </citation>
    <scope>NUCLEOTIDE SEQUENCE [LARGE SCALE GENOMIC DNA]</scope>
    <source>
        <strain evidence="11">female</strain>
    </source>
</reference>
<dbReference type="GO" id="GO:0007155">
    <property type="term" value="P:cell adhesion"/>
    <property type="evidence" value="ECO:0007669"/>
    <property type="project" value="UniProtKB-KW"/>
</dbReference>
<keyword evidence="2" id="KW-0964">Secreted</keyword>
<dbReference type="InterPro" id="IPR050525">
    <property type="entry name" value="ECM_Assembly_Org"/>
</dbReference>
<evidence type="ECO:0000256" key="8">
    <source>
        <dbReference type="SAM" id="SignalP"/>
    </source>
</evidence>
<keyword evidence="4 8" id="KW-0732">Signal</keyword>
<dbReference type="PRINTS" id="PR00453">
    <property type="entry name" value="VWFADOMAIN"/>
</dbReference>
<dbReference type="GeneTree" id="ENSGT00940000156462"/>
<keyword evidence="7" id="KW-0176">Collagen</keyword>
<feature type="domain" description="VWFA" evidence="9">
    <location>
        <begin position="33"/>
        <end position="206"/>
    </location>
</feature>
<dbReference type="STRING" id="7994.ENSAMXP00000008422"/>
<reference evidence="11" key="1">
    <citation type="submission" date="2013-03" db="EMBL/GenBank/DDBJ databases">
        <authorList>
            <person name="Jeffery W."/>
            <person name="Warren W."/>
            <person name="Wilson R.K."/>
        </authorList>
    </citation>
    <scope>NUCLEOTIDE SEQUENCE</scope>
    <source>
        <strain evidence="11">female</strain>
    </source>
</reference>
<dbReference type="Proteomes" id="UP000018467">
    <property type="component" value="Unassembled WGS sequence"/>
</dbReference>
<dbReference type="PANTHER" id="PTHR24020">
    <property type="entry name" value="COLLAGEN ALPHA"/>
    <property type="match status" value="1"/>
</dbReference>
<sequence length="813" mass="88199">MSKMRLLPLCILLGALFFSHLPKLDAQDQDSADLVLLIDGSENVGAANFPLVRDLALRVIEGLDVGRDMIRVALVLYGADPEIKFYLNSYDNKADIRNVVQGLKFLGGDDSNLGAALEQVTESLLGPEAGGRAEEGVPQALVIISAGQSTDDISEGERALKQANVFTFGVAVGESASAQLQAVATEKSFVLSAPDVRMVTGMGDQLLPYIKGVAQRTIVIETEFTALAVSKRDIIFLIDSSMGSTSINAVREFIRKFIDTMPIGTEEVQIGVAMFSNTPSVEIDLNSFDSKKGLISALGRIKPKPSPDVNIGAALDFVRTNMLTSGKGSRIQEAVPQLVLLITSKKSRDSVQQPAEALQREGVLTLAVGSKAADEAELKQIAIDEKLVFMLKDLRLLLRNPKPIISPLSTLSGVSNPETPTEPIEITTVQTQRVIRDIVFLVDGSNYVGNANLPSVREFMSGIVTRLDVRPERVRIGLMQFADRPKTEFYLNSHTTKQDVLANIAQLRLMGGNVVRTGAALQYAIANHFQASAGSRRNQGVQQVLILITGASSQDEVKRVADQVALAGVLTFAVGAGQVAENELRTVAFVPNLAYYEQSFAALPSLVERIMTPLITVVISTSGGERDVAFLIDGSDDVRRDFGYIRDFIIKVIEPLDVSFDKVRVAVAQHSDRATPSFYLNTYKTKEEVLRALRGLTPVGGRSLNTGIALKFMKDTVLSSNYGSRAAQNVPQFLIVLTGGKSRDSVKEPANALKTEGVVPFGVGVKNADPKQIEAISHNPSFAFNVKEFSQLSTQKMLCFYWMVLMFPKMASL</sequence>
<dbReference type="SMART" id="SM00327">
    <property type="entry name" value="VWA"/>
    <property type="match status" value="4"/>
</dbReference>
<proteinExistence type="predicted"/>
<comment type="subcellular location">
    <subcellularLocation>
        <location evidence="1">Secreted</location>
        <location evidence="1">Extracellular space</location>
        <location evidence="1">Extracellular matrix</location>
    </subcellularLocation>
</comment>
<dbReference type="SUPFAM" id="SSF53300">
    <property type="entry name" value="vWA-like"/>
    <property type="match status" value="4"/>
</dbReference>
<evidence type="ECO:0000256" key="4">
    <source>
        <dbReference type="ARBA" id="ARBA00022729"/>
    </source>
</evidence>
<dbReference type="PANTHER" id="PTHR24020:SF13">
    <property type="entry name" value="COLLAGEN ALPHA-3(VI) CHAIN"/>
    <property type="match status" value="1"/>
</dbReference>
<reference evidence="10" key="3">
    <citation type="submission" date="2025-08" db="UniProtKB">
        <authorList>
            <consortium name="Ensembl"/>
        </authorList>
    </citation>
    <scope>IDENTIFICATION</scope>
</reference>
<dbReference type="PROSITE" id="PS50234">
    <property type="entry name" value="VWFA"/>
    <property type="match status" value="4"/>
</dbReference>
<reference evidence="10" key="4">
    <citation type="submission" date="2025-09" db="UniProtKB">
        <authorList>
            <consortium name="Ensembl"/>
        </authorList>
    </citation>
    <scope>IDENTIFICATION</scope>
</reference>
<feature type="domain" description="VWFA" evidence="9">
    <location>
        <begin position="627"/>
        <end position="804"/>
    </location>
</feature>
<dbReference type="GO" id="GO:0005581">
    <property type="term" value="C:collagen trimer"/>
    <property type="evidence" value="ECO:0007669"/>
    <property type="project" value="UniProtKB-KW"/>
</dbReference>
<evidence type="ECO:0000259" key="9">
    <source>
        <dbReference type="PROSITE" id="PS50234"/>
    </source>
</evidence>
<dbReference type="Ensembl" id="ENSAMXT00000008422.2">
    <property type="protein sequence ID" value="ENSAMXP00000008422.2"/>
    <property type="gene ID" value="ENSAMXG00000008184.2"/>
</dbReference>
<dbReference type="InParanoid" id="W5KLG0"/>
<organism evidence="10 11">
    <name type="scientific">Astyanax mexicanus</name>
    <name type="common">Blind cave fish</name>
    <name type="synonym">Astyanax fasciatus mexicanus</name>
    <dbReference type="NCBI Taxonomy" id="7994"/>
    <lineage>
        <taxon>Eukaryota</taxon>
        <taxon>Metazoa</taxon>
        <taxon>Chordata</taxon>
        <taxon>Craniata</taxon>
        <taxon>Vertebrata</taxon>
        <taxon>Euteleostomi</taxon>
        <taxon>Actinopterygii</taxon>
        <taxon>Neopterygii</taxon>
        <taxon>Teleostei</taxon>
        <taxon>Ostariophysi</taxon>
        <taxon>Characiformes</taxon>
        <taxon>Characoidei</taxon>
        <taxon>Acestrorhamphidae</taxon>
        <taxon>Acestrorhamphinae</taxon>
        <taxon>Astyanax</taxon>
    </lineage>
</organism>
<dbReference type="eggNOG" id="KOG3544">
    <property type="taxonomic scope" value="Eukaryota"/>
</dbReference>
<dbReference type="Bgee" id="ENSAMXG00000008184">
    <property type="expression patterns" value="Expressed in muscle tissue and 14 other cell types or tissues"/>
</dbReference>
<evidence type="ECO:0000313" key="10">
    <source>
        <dbReference type="Ensembl" id="ENSAMXP00000008422.2"/>
    </source>
</evidence>
<evidence type="ECO:0000313" key="11">
    <source>
        <dbReference type="Proteomes" id="UP000018467"/>
    </source>
</evidence>
<feature type="domain" description="VWFA" evidence="9">
    <location>
        <begin position="437"/>
        <end position="610"/>
    </location>
</feature>
<evidence type="ECO:0000256" key="2">
    <source>
        <dbReference type="ARBA" id="ARBA00022525"/>
    </source>
</evidence>
<dbReference type="Pfam" id="PF00092">
    <property type="entry name" value="VWA"/>
    <property type="match status" value="4"/>
</dbReference>
<dbReference type="GO" id="GO:0005615">
    <property type="term" value="C:extracellular space"/>
    <property type="evidence" value="ECO:0007669"/>
    <property type="project" value="TreeGrafter"/>
</dbReference>
<evidence type="ECO:0000256" key="7">
    <source>
        <dbReference type="ARBA" id="ARBA00023119"/>
    </source>
</evidence>
<keyword evidence="5" id="KW-0677">Repeat</keyword>
<feature type="signal peptide" evidence="8">
    <location>
        <begin position="1"/>
        <end position="26"/>
    </location>
</feature>
<keyword evidence="11" id="KW-1185">Reference proteome</keyword>
<evidence type="ECO:0000256" key="6">
    <source>
        <dbReference type="ARBA" id="ARBA00022889"/>
    </source>
</evidence>
<keyword evidence="6" id="KW-0130">Cell adhesion</keyword>
<dbReference type="InterPro" id="IPR036465">
    <property type="entry name" value="vWFA_dom_sf"/>
</dbReference>
<keyword evidence="3" id="KW-0272">Extracellular matrix</keyword>
<accession>W5KLG0</accession>
<protein>
    <submittedName>
        <fullName evidence="10">Collagen, type VI, alpha 3</fullName>
    </submittedName>
</protein>
<dbReference type="Gene3D" id="3.40.50.410">
    <property type="entry name" value="von Willebrand factor, type A domain"/>
    <property type="match status" value="4"/>
</dbReference>
<evidence type="ECO:0000256" key="3">
    <source>
        <dbReference type="ARBA" id="ARBA00022530"/>
    </source>
</evidence>
<dbReference type="FunFam" id="3.40.50.410:FF:000003">
    <property type="entry name" value="Collagen type VI alpha 3 chain"/>
    <property type="match status" value="4"/>
</dbReference>
<evidence type="ECO:0000256" key="1">
    <source>
        <dbReference type="ARBA" id="ARBA00004498"/>
    </source>
</evidence>
<dbReference type="HOGENOM" id="CLU_001732_0_0_1"/>
<feature type="domain" description="VWFA" evidence="9">
    <location>
        <begin position="233"/>
        <end position="408"/>
    </location>
</feature>
<dbReference type="InterPro" id="IPR002035">
    <property type="entry name" value="VWF_A"/>
</dbReference>
<evidence type="ECO:0000256" key="5">
    <source>
        <dbReference type="ARBA" id="ARBA00022737"/>
    </source>
</evidence>